<dbReference type="EMBL" id="SLUO01000018">
    <property type="protein sequence ID" value="TCL54818.1"/>
    <property type="molecule type" value="Genomic_DNA"/>
</dbReference>
<sequence length="45" mass="5397">MDSWNLMVSKRVNVRVRGKRNGKFVMNKKSKKEREVGRYVKSELK</sequence>
<evidence type="ECO:0000313" key="2">
    <source>
        <dbReference type="Proteomes" id="UP000295718"/>
    </source>
</evidence>
<comment type="caution">
    <text evidence="1">The sequence shown here is derived from an EMBL/GenBank/DDBJ whole genome shotgun (WGS) entry which is preliminary data.</text>
</comment>
<dbReference type="Proteomes" id="UP000295718">
    <property type="component" value="Unassembled WGS sequence"/>
</dbReference>
<keyword evidence="2" id="KW-1185">Reference proteome</keyword>
<dbReference type="RefSeq" id="WP_157837563.1">
    <property type="nucleotide sequence ID" value="NZ_JPNB01000002.1"/>
</dbReference>
<dbReference type="AlphaFoldDB" id="A0A4R1QM71"/>
<proteinExistence type="predicted"/>
<name>A0A4R1QM71_9FIRM</name>
<accession>A0A4R1QM71</accession>
<reference evidence="1 2" key="1">
    <citation type="submission" date="2019-03" db="EMBL/GenBank/DDBJ databases">
        <title>Genomic Encyclopedia of Type Strains, Phase IV (KMG-IV): sequencing the most valuable type-strain genomes for metagenomic binning, comparative biology and taxonomic classification.</title>
        <authorList>
            <person name="Goeker M."/>
        </authorList>
    </citation>
    <scope>NUCLEOTIDE SEQUENCE [LARGE SCALE GENOMIC DNA]</scope>
    <source>
        <strain evidence="1 2">DSM 100556</strain>
    </source>
</reference>
<gene>
    <name evidence="1" type="ORF">EDD76_11859</name>
</gene>
<protein>
    <submittedName>
        <fullName evidence="1">Uncharacterized protein</fullName>
    </submittedName>
</protein>
<organism evidence="1 2">
    <name type="scientific">Kineothrix alysoides</name>
    <dbReference type="NCBI Taxonomy" id="1469948"/>
    <lineage>
        <taxon>Bacteria</taxon>
        <taxon>Bacillati</taxon>
        <taxon>Bacillota</taxon>
        <taxon>Clostridia</taxon>
        <taxon>Lachnospirales</taxon>
        <taxon>Lachnospiraceae</taxon>
        <taxon>Kineothrix</taxon>
    </lineage>
</organism>
<evidence type="ECO:0000313" key="1">
    <source>
        <dbReference type="EMBL" id="TCL54818.1"/>
    </source>
</evidence>